<keyword evidence="6" id="KW-1185">Reference proteome</keyword>
<dbReference type="RefSeq" id="WP_020893111.1">
    <property type="nucleotide sequence ID" value="NZ_BJYV01000024.1"/>
</dbReference>
<evidence type="ECO:0000259" key="4">
    <source>
        <dbReference type="PROSITE" id="PS50893"/>
    </source>
</evidence>
<dbReference type="PANTHER" id="PTHR42781">
    <property type="entry name" value="SPERMIDINE/PUTRESCINE IMPORT ATP-BINDING PROTEIN POTA"/>
    <property type="match status" value="1"/>
</dbReference>
<dbReference type="GO" id="GO:0005524">
    <property type="term" value="F:ATP binding"/>
    <property type="evidence" value="ECO:0007669"/>
    <property type="project" value="UniProtKB-KW"/>
</dbReference>
<dbReference type="InterPro" id="IPR050093">
    <property type="entry name" value="ABC_SmlMolc_Importer"/>
</dbReference>
<keyword evidence="1" id="KW-0813">Transport</keyword>
<dbReference type="EMBL" id="BJYV01000024">
    <property type="protein sequence ID" value="GEO23544.1"/>
    <property type="molecule type" value="Genomic_DNA"/>
</dbReference>
<proteinExistence type="predicted"/>
<dbReference type="PANTHER" id="PTHR42781:SF4">
    <property type="entry name" value="SPERMIDINE_PUTRESCINE IMPORT ATP-BINDING PROTEIN POTA"/>
    <property type="match status" value="1"/>
</dbReference>
<gene>
    <name evidence="5" type="primary">modC</name>
    <name evidence="5" type="ORF">CQA01_40780</name>
</gene>
<dbReference type="AlphaFoldDB" id="A0A512CH43"/>
<dbReference type="InterPro" id="IPR003439">
    <property type="entry name" value="ABC_transporter-like_ATP-bd"/>
</dbReference>
<evidence type="ECO:0000256" key="3">
    <source>
        <dbReference type="ARBA" id="ARBA00022840"/>
    </source>
</evidence>
<dbReference type="Pfam" id="PF00005">
    <property type="entry name" value="ABC_tran"/>
    <property type="match status" value="1"/>
</dbReference>
<name>A0A512CH43_9BACT</name>
<keyword evidence="2" id="KW-0547">Nucleotide-binding</keyword>
<protein>
    <submittedName>
        <fullName evidence="5">GTPase</fullName>
    </submittedName>
</protein>
<sequence>MIELSLKKALAGAEGKIALDISCQIQSGELVGLYGPSGAGKSSVLRMIAGLMRPDHGILAVGNETWIDTENKFFLKPEKRNIGMIFQEYSIFPNLTVYENLVFALDKGQDKSFVDELLNSIGMEKMAGQSPMKLSGGQKQRVALARAMVRKPKILLLDEPLSALDMEMRRNLQEYIVKFHREYGLTTLLVSHDASEISRMAQRVLVLENGQFSFDGKPESFFKTS</sequence>
<dbReference type="PROSITE" id="PS00211">
    <property type="entry name" value="ABC_TRANSPORTER_1"/>
    <property type="match status" value="1"/>
</dbReference>
<dbReference type="Proteomes" id="UP000321301">
    <property type="component" value="Unassembled WGS sequence"/>
</dbReference>
<dbReference type="InterPro" id="IPR003593">
    <property type="entry name" value="AAA+_ATPase"/>
</dbReference>
<evidence type="ECO:0000256" key="1">
    <source>
        <dbReference type="ARBA" id="ARBA00022448"/>
    </source>
</evidence>
<dbReference type="PROSITE" id="PS50893">
    <property type="entry name" value="ABC_TRANSPORTER_2"/>
    <property type="match status" value="1"/>
</dbReference>
<evidence type="ECO:0000256" key="2">
    <source>
        <dbReference type="ARBA" id="ARBA00022741"/>
    </source>
</evidence>
<accession>A0A512CH43</accession>
<dbReference type="SMART" id="SM00382">
    <property type="entry name" value="AAA"/>
    <property type="match status" value="1"/>
</dbReference>
<dbReference type="GO" id="GO:0016887">
    <property type="term" value="F:ATP hydrolysis activity"/>
    <property type="evidence" value="ECO:0007669"/>
    <property type="project" value="InterPro"/>
</dbReference>
<evidence type="ECO:0000313" key="5">
    <source>
        <dbReference type="EMBL" id="GEO23544.1"/>
    </source>
</evidence>
<organism evidence="5 6">
    <name type="scientific">Cyclobacterium qasimii</name>
    <dbReference type="NCBI Taxonomy" id="1350429"/>
    <lineage>
        <taxon>Bacteria</taxon>
        <taxon>Pseudomonadati</taxon>
        <taxon>Bacteroidota</taxon>
        <taxon>Cytophagia</taxon>
        <taxon>Cytophagales</taxon>
        <taxon>Cyclobacteriaceae</taxon>
        <taxon>Cyclobacterium</taxon>
    </lineage>
</organism>
<dbReference type="SUPFAM" id="SSF52540">
    <property type="entry name" value="P-loop containing nucleoside triphosphate hydrolases"/>
    <property type="match status" value="1"/>
</dbReference>
<keyword evidence="3" id="KW-0067">ATP-binding</keyword>
<comment type="caution">
    <text evidence="5">The sequence shown here is derived from an EMBL/GenBank/DDBJ whole genome shotgun (WGS) entry which is preliminary data.</text>
</comment>
<dbReference type="InterPro" id="IPR017871">
    <property type="entry name" value="ABC_transporter-like_CS"/>
</dbReference>
<feature type="domain" description="ABC transporter" evidence="4">
    <location>
        <begin position="1"/>
        <end position="225"/>
    </location>
</feature>
<evidence type="ECO:0000313" key="6">
    <source>
        <dbReference type="Proteomes" id="UP000321301"/>
    </source>
</evidence>
<reference evidence="5 6" key="1">
    <citation type="submission" date="2019-07" db="EMBL/GenBank/DDBJ databases">
        <title>Whole genome shotgun sequence of Cyclobacterium qasimii NBRC 106168.</title>
        <authorList>
            <person name="Hosoyama A."/>
            <person name="Uohara A."/>
            <person name="Ohji S."/>
            <person name="Ichikawa N."/>
        </authorList>
    </citation>
    <scope>NUCLEOTIDE SEQUENCE [LARGE SCALE GENOMIC DNA]</scope>
    <source>
        <strain evidence="5 6">NBRC 106168</strain>
    </source>
</reference>
<dbReference type="InterPro" id="IPR027417">
    <property type="entry name" value="P-loop_NTPase"/>
</dbReference>
<dbReference type="Gene3D" id="3.40.50.300">
    <property type="entry name" value="P-loop containing nucleotide triphosphate hydrolases"/>
    <property type="match status" value="1"/>
</dbReference>